<keyword evidence="2" id="KW-1185">Reference proteome</keyword>
<evidence type="ECO:0000313" key="1">
    <source>
        <dbReference type="EMBL" id="AEB94331.1"/>
    </source>
</evidence>
<dbReference type="AlphaFoldDB" id="F4FYU2"/>
<name>F4FYU2_METCR</name>
<dbReference type="Proteomes" id="UP000007812">
    <property type="component" value="Chromosome"/>
</dbReference>
<gene>
    <name evidence="1" type="ordered locus">Mcup_0222</name>
</gene>
<dbReference type="OrthoDB" id="36764at2157"/>
<evidence type="ECO:0000313" key="2">
    <source>
        <dbReference type="Proteomes" id="UP000007812"/>
    </source>
</evidence>
<reference evidence="1 2" key="1">
    <citation type="journal article" date="2011" name="J. Bacteriol.">
        <title>Complete genome sequence of Metallosphaera cuprina, a metal sulfide-oxidizing archaeon from a hot spring.</title>
        <authorList>
            <person name="Liu L.J."/>
            <person name="You X.Y."/>
            <person name="Zheng H."/>
            <person name="Wang S."/>
            <person name="Jiang C.Y."/>
            <person name="Liu S.J."/>
        </authorList>
    </citation>
    <scope>NUCLEOTIDE SEQUENCE [LARGE SCALE GENOMIC DNA]</scope>
    <source>
        <strain evidence="1 2">Ar-4</strain>
    </source>
</reference>
<dbReference type="EMBL" id="CP002656">
    <property type="protein sequence ID" value="AEB94331.1"/>
    <property type="molecule type" value="Genomic_DNA"/>
</dbReference>
<dbReference type="PATRIC" id="fig|1006006.8.peg.223"/>
<dbReference type="STRING" id="1006006.Mcup_0222"/>
<organism evidence="1 2">
    <name type="scientific">Metallosphaera cuprina (strain Ar-4)</name>
    <dbReference type="NCBI Taxonomy" id="1006006"/>
    <lineage>
        <taxon>Archaea</taxon>
        <taxon>Thermoproteota</taxon>
        <taxon>Thermoprotei</taxon>
        <taxon>Sulfolobales</taxon>
        <taxon>Sulfolobaceae</taxon>
        <taxon>Metallosphaera</taxon>
    </lineage>
</organism>
<dbReference type="HOGENOM" id="CLU_2103547_0_0_2"/>
<accession>F4FYU2</accession>
<dbReference type="GeneID" id="10492417"/>
<dbReference type="KEGG" id="mcn:Mcup_0222"/>
<protein>
    <submittedName>
        <fullName evidence="1">Uncharacterized protein</fullName>
    </submittedName>
</protein>
<proteinExistence type="predicted"/>
<dbReference type="eggNOG" id="arCOG08341">
    <property type="taxonomic scope" value="Archaea"/>
</dbReference>
<dbReference type="RefSeq" id="WP_013736831.1">
    <property type="nucleotide sequence ID" value="NC_015435.1"/>
</dbReference>
<sequence length="103" mass="12203">MSIPKRFYQLQDLILLRTSLKKVKLHLDERKEKSVYKWINSELTEFLRKYEKVGCKEQGEEIGRGIASENWVAIRTNVEQCLKILDQEIEKIYREMADVGTNV</sequence>